<keyword evidence="5" id="KW-0762">Sugar transport</keyword>
<dbReference type="KEGG" id="rha:RHA1_ro11176"/>
<dbReference type="eggNOG" id="COG1879">
    <property type="taxonomic scope" value="Bacteria"/>
</dbReference>
<dbReference type="PANTHER" id="PTHR30036">
    <property type="entry name" value="D-XYLOSE-BINDING PERIPLASMIC PROTEIN"/>
    <property type="match status" value="1"/>
</dbReference>
<dbReference type="InterPro" id="IPR028082">
    <property type="entry name" value="Peripla_BP_I"/>
</dbReference>
<reference evidence="6" key="1">
    <citation type="journal article" date="2006" name="Proc. Natl. Acad. Sci. U.S.A.">
        <title>The complete genome of Rhodococcus sp. RHA1 provides insights into a catabolic powerhouse.</title>
        <authorList>
            <person name="McLeod M.P."/>
            <person name="Warren R.L."/>
            <person name="Hsiao W.W.L."/>
            <person name="Araki N."/>
            <person name="Myhre M."/>
            <person name="Fernandes C."/>
            <person name="Miyazawa D."/>
            <person name="Wong W."/>
            <person name="Lillquist A.L."/>
            <person name="Wang D."/>
            <person name="Dosanjh M."/>
            <person name="Hara H."/>
            <person name="Petrescu A."/>
            <person name="Morin R.D."/>
            <person name="Yang G."/>
            <person name="Stott J.M."/>
            <person name="Schein J.E."/>
            <person name="Shin H."/>
            <person name="Smailus D."/>
            <person name="Siddiqui A.S."/>
            <person name="Marra M.A."/>
            <person name="Jones S.J.M."/>
            <person name="Holt R."/>
            <person name="Brinkman F.S.L."/>
            <person name="Miyauchi K."/>
            <person name="Fukuda M."/>
            <person name="Davies J.E."/>
            <person name="Mohn W.W."/>
            <person name="Eltis L.D."/>
        </authorList>
    </citation>
    <scope>NUCLEOTIDE SEQUENCE [LARGE SCALE GENOMIC DNA]</scope>
    <source>
        <strain evidence="6">RHA1</strain>
    </source>
</reference>
<dbReference type="InterPro" id="IPR025997">
    <property type="entry name" value="SBP_2_dom"/>
</dbReference>
<evidence type="ECO:0000313" key="5">
    <source>
        <dbReference type="EMBL" id="ABH00823.1"/>
    </source>
</evidence>
<dbReference type="GO" id="GO:0030246">
    <property type="term" value="F:carbohydrate binding"/>
    <property type="evidence" value="ECO:0007669"/>
    <property type="project" value="TreeGrafter"/>
</dbReference>
<feature type="signal peptide" evidence="3">
    <location>
        <begin position="1"/>
        <end position="29"/>
    </location>
</feature>
<organism evidence="5 6">
    <name type="scientific">Rhodococcus jostii (strain RHA1)</name>
    <dbReference type="NCBI Taxonomy" id="101510"/>
    <lineage>
        <taxon>Bacteria</taxon>
        <taxon>Bacillati</taxon>
        <taxon>Actinomycetota</taxon>
        <taxon>Actinomycetes</taxon>
        <taxon>Mycobacteriales</taxon>
        <taxon>Nocardiaceae</taxon>
        <taxon>Rhodococcus</taxon>
    </lineage>
</organism>
<dbReference type="EMBL" id="CP000434">
    <property type="protein sequence ID" value="ABH00823.1"/>
    <property type="molecule type" value="Genomic_DNA"/>
</dbReference>
<dbReference type="RefSeq" id="WP_011600450.1">
    <property type="nucleotide sequence ID" value="NC_008271.1"/>
</dbReference>
<dbReference type="HOGENOM" id="CLU_711482_0_0_11"/>
<dbReference type="Proteomes" id="UP000008710">
    <property type="component" value="Plasmid pRHL3"/>
</dbReference>
<comment type="subcellular location">
    <subcellularLocation>
        <location evidence="1">Cell envelope</location>
    </subcellularLocation>
</comment>
<proteinExistence type="inferred from homology"/>
<dbReference type="GO" id="GO:0030288">
    <property type="term" value="C:outer membrane-bounded periplasmic space"/>
    <property type="evidence" value="ECO:0007669"/>
    <property type="project" value="TreeGrafter"/>
</dbReference>
<evidence type="ECO:0000256" key="1">
    <source>
        <dbReference type="ARBA" id="ARBA00004196"/>
    </source>
</evidence>
<dbReference type="Gene3D" id="3.40.50.2300">
    <property type="match status" value="2"/>
</dbReference>
<geneLocation type="plasmid" evidence="5 6">
    <name>pRHL3</name>
</geneLocation>
<dbReference type="AlphaFoldDB" id="Q0RV63"/>
<dbReference type="OrthoDB" id="8287616at2"/>
<evidence type="ECO:0000256" key="3">
    <source>
        <dbReference type="SAM" id="SignalP"/>
    </source>
</evidence>
<evidence type="ECO:0000313" key="6">
    <source>
        <dbReference type="Proteomes" id="UP000008710"/>
    </source>
</evidence>
<feature type="chain" id="PRO_5039074723" evidence="3">
    <location>
        <begin position="30"/>
        <end position="388"/>
    </location>
</feature>
<gene>
    <name evidence="5" type="ordered locus">RHA1_ro11176</name>
</gene>
<keyword evidence="3" id="KW-0732">Signal</keyword>
<dbReference type="InterPro" id="IPR050555">
    <property type="entry name" value="Bact_Solute-Bind_Prot2"/>
</dbReference>
<feature type="domain" description="Periplasmic binding protein" evidence="4">
    <location>
        <begin position="100"/>
        <end position="296"/>
    </location>
</feature>
<dbReference type="Pfam" id="PF13407">
    <property type="entry name" value="Peripla_BP_4"/>
    <property type="match status" value="1"/>
</dbReference>
<keyword evidence="5" id="KW-0813">Transport</keyword>
<evidence type="ECO:0000256" key="2">
    <source>
        <dbReference type="ARBA" id="ARBA00007639"/>
    </source>
</evidence>
<protein>
    <submittedName>
        <fullName evidence="5">ABC sugar transporter, periplasmic substrate binding protein</fullName>
    </submittedName>
</protein>
<keyword evidence="5" id="KW-0614">Plasmid</keyword>
<accession>Q0RV63</accession>
<comment type="similarity">
    <text evidence="2">Belongs to the bacterial solute-binding protein 2 family.</text>
</comment>
<name>Q0RV63_RHOJR</name>
<dbReference type="SUPFAM" id="SSF53822">
    <property type="entry name" value="Periplasmic binding protein-like I"/>
    <property type="match status" value="1"/>
</dbReference>
<evidence type="ECO:0000259" key="4">
    <source>
        <dbReference type="Pfam" id="PF13407"/>
    </source>
</evidence>
<dbReference type="PANTHER" id="PTHR30036:SF7">
    <property type="entry name" value="ABC TRANSPORTER PERIPLASMIC-BINDING PROTEIN YPHF"/>
    <property type="match status" value="1"/>
</dbReference>
<sequence>MSLSGLRRNTLRRTSLVSAALLAGALITACGSGTDTSSAAGGSPRGSAECASQSGDLVADQLDAKAQAPYPTDALDASVVKGKNYWVVLLSAAVPTQADYAKGFQAAAVAAGAQAQVFDGKGTAATVIQGINAAIAAKADGIITVAVDLSQIDQALADAAAAGIPVVDGSNGNPNAPFPKGNVGHVTLDSAEVGTWQANYALKATGCDTHAVIVGTLSAPTSLAVVDGAKNQIASLCGDDCTTEVVDVRATDLGPKLVGMLQTTLQRNPNTNVILSATNVYDPDIKQALSALGRDIPVVSLQTEGVLAGNSDAGPLIANVVYAPATALGWFYFDGMIKAAAGQTNFAVKIPVAMIDESNWGTDPSTPQPPRYSGYEAEFAKLWSLKND</sequence>
<dbReference type="PROSITE" id="PS51257">
    <property type="entry name" value="PROKAR_LIPOPROTEIN"/>
    <property type="match status" value="1"/>
</dbReference>